<dbReference type="Proteomes" id="UP001168098">
    <property type="component" value="Unassembled WGS sequence"/>
</dbReference>
<proteinExistence type="predicted"/>
<gene>
    <name evidence="1" type="ORF">PVL29_011588</name>
</gene>
<evidence type="ECO:0000313" key="2">
    <source>
        <dbReference type="Proteomes" id="UP001168098"/>
    </source>
</evidence>
<accession>A0AA38ZP65</accession>
<dbReference type="AlphaFoldDB" id="A0AA38ZP65"/>
<protein>
    <submittedName>
        <fullName evidence="1">Uncharacterized protein</fullName>
    </submittedName>
</protein>
<name>A0AA38ZP65_VITRO</name>
<evidence type="ECO:0000313" key="1">
    <source>
        <dbReference type="EMBL" id="KAJ9692597.1"/>
    </source>
</evidence>
<sequence>MASMAPLPLSLADRDVQAIVKAYKDEPGNPKYAFKHVLFSAQGRPRFGVSLSLFVNCLILSQSHSSTPYSSHRSSELPFALATLYSQSLHQPLWLPI</sequence>
<organism evidence="1 2">
    <name type="scientific">Vitis rotundifolia</name>
    <name type="common">Muscadine grape</name>
    <dbReference type="NCBI Taxonomy" id="103349"/>
    <lineage>
        <taxon>Eukaryota</taxon>
        <taxon>Viridiplantae</taxon>
        <taxon>Streptophyta</taxon>
        <taxon>Embryophyta</taxon>
        <taxon>Tracheophyta</taxon>
        <taxon>Spermatophyta</taxon>
        <taxon>Magnoliopsida</taxon>
        <taxon>eudicotyledons</taxon>
        <taxon>Gunneridae</taxon>
        <taxon>Pentapetalae</taxon>
        <taxon>rosids</taxon>
        <taxon>Vitales</taxon>
        <taxon>Vitaceae</taxon>
        <taxon>Viteae</taxon>
        <taxon>Vitis</taxon>
    </lineage>
</organism>
<reference evidence="1 2" key="1">
    <citation type="journal article" date="2023" name="BMC Biotechnol.">
        <title>Vitis rotundifolia cv Carlos genome sequencing.</title>
        <authorList>
            <person name="Huff M."/>
            <person name="Hulse-Kemp A."/>
            <person name="Scheffler B."/>
            <person name="Youngblood R."/>
            <person name="Simpson S."/>
            <person name="Babiker E."/>
            <person name="Staton M."/>
        </authorList>
    </citation>
    <scope>NUCLEOTIDE SEQUENCE [LARGE SCALE GENOMIC DNA]</scope>
    <source>
        <tissue evidence="1">Leaf</tissue>
    </source>
</reference>
<keyword evidence="2" id="KW-1185">Reference proteome</keyword>
<dbReference type="EMBL" id="JARBHA010000009">
    <property type="protein sequence ID" value="KAJ9692597.1"/>
    <property type="molecule type" value="Genomic_DNA"/>
</dbReference>
<comment type="caution">
    <text evidence="1">The sequence shown here is derived from an EMBL/GenBank/DDBJ whole genome shotgun (WGS) entry which is preliminary data.</text>
</comment>